<dbReference type="PRINTS" id="PR00864">
    <property type="entry name" value="PREPILNPTASE"/>
</dbReference>
<evidence type="ECO:0000256" key="8">
    <source>
        <dbReference type="RuleBase" id="RU003793"/>
    </source>
</evidence>
<dbReference type="RefSeq" id="WP_163659958.1">
    <property type="nucleotide sequence ID" value="NZ_QZCE01000001.1"/>
</dbReference>
<organism evidence="13 14">
    <name type="scientific">Adonisia turfae CCMR0082</name>
    <dbReference type="NCBI Taxonomy" id="2304604"/>
    <lineage>
        <taxon>Bacteria</taxon>
        <taxon>Bacillati</taxon>
        <taxon>Cyanobacteriota</taxon>
        <taxon>Adonisia</taxon>
        <taxon>Adonisia turfae</taxon>
    </lineage>
</organism>
<evidence type="ECO:0000256" key="6">
    <source>
        <dbReference type="ARBA" id="ARBA00022989"/>
    </source>
</evidence>
<evidence type="ECO:0000256" key="3">
    <source>
        <dbReference type="ARBA" id="ARBA00022475"/>
    </source>
</evidence>
<dbReference type="EMBL" id="QZCE01000001">
    <property type="protein sequence ID" value="NEZ61919.1"/>
    <property type="molecule type" value="Genomic_DNA"/>
</dbReference>
<evidence type="ECO:0000256" key="7">
    <source>
        <dbReference type="ARBA" id="ARBA00023136"/>
    </source>
</evidence>
<dbReference type="EC" id="3.4.23.43" evidence="9"/>
<feature type="transmembrane region" description="Helical" evidence="10">
    <location>
        <begin position="158"/>
        <end position="183"/>
    </location>
</feature>
<keyword evidence="4" id="KW-0997">Cell inner membrane</keyword>
<evidence type="ECO:0000256" key="2">
    <source>
        <dbReference type="ARBA" id="ARBA00005801"/>
    </source>
</evidence>
<name>A0A6M0S0C3_9CYAN</name>
<keyword evidence="7 10" id="KW-0472">Membrane</keyword>
<dbReference type="GO" id="GO:0032259">
    <property type="term" value="P:methylation"/>
    <property type="evidence" value="ECO:0007669"/>
    <property type="project" value="UniProtKB-KW"/>
</dbReference>
<dbReference type="InterPro" id="IPR050882">
    <property type="entry name" value="Prepilin_peptidase/N-MTase"/>
</dbReference>
<dbReference type="Pfam" id="PF01478">
    <property type="entry name" value="Peptidase_A24"/>
    <property type="match status" value="1"/>
</dbReference>
<evidence type="ECO:0000256" key="4">
    <source>
        <dbReference type="ARBA" id="ARBA00022519"/>
    </source>
</evidence>
<sequence>MLDSLVIYLFVFVLGASIGSFLNVVIYRLPAGISLLSPPSRCPRCFTRLKLYDNVPVVGWLWLRGRCRYCRASIPMRYPLVELMSGLLYIALFLRFGWNLETPIYWGLTTWLVALTLIDIDTLTLPNALTMSGVCLGWLAQVLLATGQTPEQTVASALVASVGASILGLWLFDGISLLGAVAVGKTVMGGGDGKLAAMLGAWLGWQGLLLSMLLASFMGAMSGGLGIALGVLDRRQPIPFGPFLAFGAGISVFFGNALIQAYLGLFFEGHL</sequence>
<feature type="transmembrane region" description="Helical" evidence="10">
    <location>
        <begin position="78"/>
        <end position="98"/>
    </location>
</feature>
<dbReference type="GO" id="GO:0005886">
    <property type="term" value="C:plasma membrane"/>
    <property type="evidence" value="ECO:0007669"/>
    <property type="project" value="UniProtKB-SubCell"/>
</dbReference>
<gene>
    <name evidence="13" type="ORF">D0962_03870</name>
</gene>
<feature type="transmembrane region" description="Helical" evidence="10">
    <location>
        <begin position="195"/>
        <end position="220"/>
    </location>
</feature>
<keyword evidence="9" id="KW-0808">Transferase</keyword>
<feature type="transmembrane region" description="Helical" evidence="10">
    <location>
        <begin position="240"/>
        <end position="267"/>
    </location>
</feature>
<feature type="domain" description="Prepilin type IV endopeptidase peptidase" evidence="11">
    <location>
        <begin position="108"/>
        <end position="221"/>
    </location>
</feature>
<dbReference type="EC" id="2.1.1.-" evidence="9"/>
<dbReference type="InterPro" id="IPR014032">
    <property type="entry name" value="Peptidase_A24A_bac"/>
</dbReference>
<comment type="subcellular location">
    <subcellularLocation>
        <location evidence="1">Cell inner membrane</location>
        <topology evidence="1">Multi-pass membrane protein</topology>
    </subcellularLocation>
    <subcellularLocation>
        <location evidence="9">Cell membrane</location>
        <topology evidence="9">Multi-pass membrane protein</topology>
    </subcellularLocation>
</comment>
<dbReference type="PANTHER" id="PTHR30487:SF0">
    <property type="entry name" value="PREPILIN LEADER PEPTIDASE_N-METHYLTRANSFERASE-RELATED"/>
    <property type="match status" value="1"/>
</dbReference>
<reference evidence="13 14" key="1">
    <citation type="journal article" date="2020" name="Microb. Ecol.">
        <title>Ecogenomics of the Marine Benthic Filamentous Cyanobacterium Adonisia.</title>
        <authorList>
            <person name="Walter J.M."/>
            <person name="Coutinho F.H."/>
            <person name="Leomil L."/>
            <person name="Hargreaves P.I."/>
            <person name="Campeao M.E."/>
            <person name="Vieira V.V."/>
            <person name="Silva B.S."/>
            <person name="Fistarol G.O."/>
            <person name="Salomon P.S."/>
            <person name="Sawabe T."/>
            <person name="Mino S."/>
            <person name="Hosokawa M."/>
            <person name="Miyashita H."/>
            <person name="Maruyama F."/>
            <person name="van Verk M.C."/>
            <person name="Dutilh B.E."/>
            <person name="Thompson C.C."/>
            <person name="Thompson F.L."/>
        </authorList>
    </citation>
    <scope>NUCLEOTIDE SEQUENCE [LARGE SCALE GENOMIC DNA]</scope>
    <source>
        <strain evidence="13 14">CCMR0082</strain>
    </source>
</reference>
<comment type="function">
    <text evidence="9">Plays an essential role in type IV pili and type II pseudopili formation by proteolytically removing the leader sequence from substrate proteins and subsequently monomethylating the alpha-amino group of the newly exposed N-terminal phenylalanine.</text>
</comment>
<evidence type="ECO:0000259" key="12">
    <source>
        <dbReference type="Pfam" id="PF06750"/>
    </source>
</evidence>
<feature type="transmembrane region" description="Helical" evidence="10">
    <location>
        <begin position="127"/>
        <end position="146"/>
    </location>
</feature>
<comment type="caution">
    <text evidence="13">The sequence shown here is derived from an EMBL/GenBank/DDBJ whole genome shotgun (WGS) entry which is preliminary data.</text>
</comment>
<evidence type="ECO:0000256" key="10">
    <source>
        <dbReference type="SAM" id="Phobius"/>
    </source>
</evidence>
<keyword evidence="3" id="KW-1003">Cell membrane</keyword>
<dbReference type="InterPro" id="IPR010627">
    <property type="entry name" value="Prepilin_pept_A24_N"/>
</dbReference>
<keyword evidence="9" id="KW-0511">Multifunctional enzyme</keyword>
<accession>A0A6M0S0C3</accession>
<dbReference type="GO" id="GO:0006465">
    <property type="term" value="P:signal peptide processing"/>
    <property type="evidence" value="ECO:0007669"/>
    <property type="project" value="TreeGrafter"/>
</dbReference>
<comment type="similarity">
    <text evidence="2 8">Belongs to the peptidase A24 family.</text>
</comment>
<dbReference type="Pfam" id="PF06750">
    <property type="entry name" value="A24_N_bact"/>
    <property type="match status" value="1"/>
</dbReference>
<evidence type="ECO:0000256" key="9">
    <source>
        <dbReference type="RuleBase" id="RU003794"/>
    </source>
</evidence>
<keyword evidence="9" id="KW-0378">Hydrolase</keyword>
<dbReference type="PANTHER" id="PTHR30487">
    <property type="entry name" value="TYPE 4 PREPILIN-LIKE PROTEINS LEADER PEPTIDE-PROCESSING ENZYME"/>
    <property type="match status" value="1"/>
</dbReference>
<keyword evidence="5 9" id="KW-0812">Transmembrane</keyword>
<evidence type="ECO:0000256" key="1">
    <source>
        <dbReference type="ARBA" id="ARBA00004429"/>
    </source>
</evidence>
<keyword evidence="9" id="KW-0489">Methyltransferase</keyword>
<comment type="catalytic activity">
    <reaction evidence="9">
        <text>Typically cleaves a -Gly-|-Phe- bond to release an N-terminal, basic peptide of 5-8 residues from type IV prepilin, and then N-methylates the new N-terminal amino group, the methyl donor being S-adenosyl-L-methionine.</text>
        <dbReference type="EC" id="3.4.23.43"/>
    </reaction>
</comment>
<evidence type="ECO:0000313" key="14">
    <source>
        <dbReference type="Proteomes" id="UP000473574"/>
    </source>
</evidence>
<protein>
    <recommendedName>
        <fullName evidence="9">Prepilin leader peptidase/N-methyltransferase</fullName>
        <ecNumber evidence="9">2.1.1.-</ecNumber>
        <ecNumber evidence="9">3.4.23.43</ecNumber>
    </recommendedName>
</protein>
<dbReference type="Proteomes" id="UP000473574">
    <property type="component" value="Unassembled WGS sequence"/>
</dbReference>
<evidence type="ECO:0000259" key="11">
    <source>
        <dbReference type="Pfam" id="PF01478"/>
    </source>
</evidence>
<feature type="transmembrane region" description="Helical" evidence="10">
    <location>
        <begin position="6"/>
        <end position="27"/>
    </location>
</feature>
<dbReference type="AlphaFoldDB" id="A0A6M0S0C3"/>
<keyword evidence="6 10" id="KW-1133">Transmembrane helix</keyword>
<keyword evidence="9" id="KW-0645">Protease</keyword>
<dbReference type="GO" id="GO:0008168">
    <property type="term" value="F:methyltransferase activity"/>
    <property type="evidence" value="ECO:0007669"/>
    <property type="project" value="UniProtKB-KW"/>
</dbReference>
<dbReference type="InterPro" id="IPR000045">
    <property type="entry name" value="Prepilin_IV_endopep_pep"/>
</dbReference>
<proteinExistence type="inferred from homology"/>
<dbReference type="Gene3D" id="1.20.120.1220">
    <property type="match status" value="1"/>
</dbReference>
<evidence type="ECO:0000256" key="5">
    <source>
        <dbReference type="ARBA" id="ARBA00022692"/>
    </source>
</evidence>
<evidence type="ECO:0000313" key="13">
    <source>
        <dbReference type="EMBL" id="NEZ61919.1"/>
    </source>
</evidence>
<dbReference type="GO" id="GO:0004190">
    <property type="term" value="F:aspartic-type endopeptidase activity"/>
    <property type="evidence" value="ECO:0007669"/>
    <property type="project" value="UniProtKB-EC"/>
</dbReference>
<feature type="domain" description="Prepilin peptidase A24 N-terminal" evidence="12">
    <location>
        <begin position="13"/>
        <end position="96"/>
    </location>
</feature>